<accession>A0ABD0JBC1</accession>
<protein>
    <submittedName>
        <fullName evidence="2">Uncharacterized protein</fullName>
    </submittedName>
</protein>
<feature type="compositionally biased region" description="Basic residues" evidence="1">
    <location>
        <begin position="24"/>
        <end position="33"/>
    </location>
</feature>
<name>A0ABD0JBC1_9CAEN</name>
<reference evidence="2 3" key="1">
    <citation type="journal article" date="2023" name="Sci. Data">
        <title>Genome assembly of the Korean intertidal mud-creeper Batillaria attramentaria.</title>
        <authorList>
            <person name="Patra A.K."/>
            <person name="Ho P.T."/>
            <person name="Jun S."/>
            <person name="Lee S.J."/>
            <person name="Kim Y."/>
            <person name="Won Y.J."/>
        </authorList>
    </citation>
    <scope>NUCLEOTIDE SEQUENCE [LARGE SCALE GENOMIC DNA]</scope>
    <source>
        <strain evidence="2">Wonlab-2016</strain>
    </source>
</reference>
<feature type="compositionally biased region" description="Low complexity" evidence="1">
    <location>
        <begin position="34"/>
        <end position="43"/>
    </location>
</feature>
<feature type="compositionally biased region" description="Polar residues" evidence="1">
    <location>
        <begin position="59"/>
        <end position="74"/>
    </location>
</feature>
<dbReference type="Proteomes" id="UP001519460">
    <property type="component" value="Unassembled WGS sequence"/>
</dbReference>
<evidence type="ECO:0000256" key="1">
    <source>
        <dbReference type="SAM" id="MobiDB-lite"/>
    </source>
</evidence>
<evidence type="ECO:0000313" key="2">
    <source>
        <dbReference type="EMBL" id="KAK7467927.1"/>
    </source>
</evidence>
<dbReference type="EMBL" id="JACVVK020000531">
    <property type="protein sequence ID" value="KAK7467927.1"/>
    <property type="molecule type" value="Genomic_DNA"/>
</dbReference>
<dbReference type="AlphaFoldDB" id="A0ABD0JBC1"/>
<feature type="region of interest" description="Disordered" evidence="1">
    <location>
        <begin position="24"/>
        <end position="75"/>
    </location>
</feature>
<proteinExistence type="predicted"/>
<sequence>MGCVQSEPYVPDGTPIEAIAFRRRSAKNRRANSKKAGASAAGKTISSPPAAGVGVVEDTGSSRTANHVSGSDVGSETPKVSMIFTGKLKRAPNISSMSVDSLEAVDLELKQKKMLHKKSLFPVWKKHDRCTFCVSRNNTLDSRAAPDKSPVVMVTQLHELDHGLCRQCSDSLMANVQNNMRGPHKEGVKVAIANLLAMVSVCKLCSAAS</sequence>
<gene>
    <name evidence="2" type="ORF">BaRGS_00036852</name>
</gene>
<organism evidence="2 3">
    <name type="scientific">Batillaria attramentaria</name>
    <dbReference type="NCBI Taxonomy" id="370345"/>
    <lineage>
        <taxon>Eukaryota</taxon>
        <taxon>Metazoa</taxon>
        <taxon>Spiralia</taxon>
        <taxon>Lophotrochozoa</taxon>
        <taxon>Mollusca</taxon>
        <taxon>Gastropoda</taxon>
        <taxon>Caenogastropoda</taxon>
        <taxon>Sorbeoconcha</taxon>
        <taxon>Cerithioidea</taxon>
        <taxon>Batillariidae</taxon>
        <taxon>Batillaria</taxon>
    </lineage>
</organism>
<keyword evidence="3" id="KW-1185">Reference proteome</keyword>
<comment type="caution">
    <text evidence="2">The sequence shown here is derived from an EMBL/GenBank/DDBJ whole genome shotgun (WGS) entry which is preliminary data.</text>
</comment>
<evidence type="ECO:0000313" key="3">
    <source>
        <dbReference type="Proteomes" id="UP001519460"/>
    </source>
</evidence>